<evidence type="ECO:0000256" key="1">
    <source>
        <dbReference type="ARBA" id="ARBA00004651"/>
    </source>
</evidence>
<feature type="transmembrane region" description="Helical" evidence="6">
    <location>
        <begin position="113"/>
        <end position="140"/>
    </location>
</feature>
<dbReference type="EMBL" id="PGCK01000007">
    <property type="protein sequence ID" value="MCD1295141.1"/>
    <property type="molecule type" value="Genomic_DNA"/>
</dbReference>
<name>A0AAP2RCQ8_9EURY</name>
<evidence type="ECO:0000313" key="8">
    <source>
        <dbReference type="Proteomes" id="UP001320159"/>
    </source>
</evidence>
<keyword evidence="5 6" id="KW-0472">Membrane</keyword>
<comment type="caution">
    <text evidence="7">The sequence shown here is derived from an EMBL/GenBank/DDBJ whole genome shotgun (WGS) entry which is preliminary data.</text>
</comment>
<keyword evidence="3 6" id="KW-0812">Transmembrane</keyword>
<evidence type="ECO:0000313" key="7">
    <source>
        <dbReference type="EMBL" id="MCD1295141.1"/>
    </source>
</evidence>
<evidence type="ECO:0000256" key="4">
    <source>
        <dbReference type="ARBA" id="ARBA00022989"/>
    </source>
</evidence>
<dbReference type="GO" id="GO:0015171">
    <property type="term" value="F:amino acid transmembrane transporter activity"/>
    <property type="evidence" value="ECO:0007669"/>
    <property type="project" value="TreeGrafter"/>
</dbReference>
<dbReference type="RefSeq" id="WP_230741992.1">
    <property type="nucleotide sequence ID" value="NZ_PGCK01000007.1"/>
</dbReference>
<feature type="transmembrane region" description="Helical" evidence="6">
    <location>
        <begin position="152"/>
        <end position="174"/>
    </location>
</feature>
<reference evidence="7 8" key="1">
    <citation type="submission" date="2017-11" db="EMBL/GenBank/DDBJ databases">
        <title>Isolation and Characterization of Family Methanocellaceae Species from Potential Methane Hydrate Area Offshore Southwestern Taiwan.</title>
        <authorList>
            <person name="Zhang W.-L."/>
            <person name="Chen W.-C."/>
            <person name="Lai M.-C."/>
            <person name="Chen S.-C."/>
        </authorList>
    </citation>
    <scope>NUCLEOTIDE SEQUENCE [LARGE SCALE GENOMIC DNA]</scope>
    <source>
        <strain evidence="7 8">CWC-04</strain>
    </source>
</reference>
<dbReference type="Pfam" id="PF01810">
    <property type="entry name" value="LysE"/>
    <property type="match status" value="1"/>
</dbReference>
<organism evidence="7 8">
    <name type="scientific">Methanooceanicella nereidis</name>
    <dbReference type="NCBI Taxonomy" id="2052831"/>
    <lineage>
        <taxon>Archaea</taxon>
        <taxon>Methanobacteriati</taxon>
        <taxon>Methanobacteriota</taxon>
        <taxon>Stenosarchaea group</taxon>
        <taxon>Methanomicrobia</taxon>
        <taxon>Methanocellales</taxon>
        <taxon>Methanocellaceae</taxon>
        <taxon>Methanooceanicella</taxon>
    </lineage>
</organism>
<feature type="transmembrane region" description="Helical" evidence="6">
    <location>
        <begin position="42"/>
        <end position="63"/>
    </location>
</feature>
<evidence type="ECO:0000256" key="5">
    <source>
        <dbReference type="ARBA" id="ARBA00023136"/>
    </source>
</evidence>
<dbReference type="AlphaFoldDB" id="A0AAP2RCQ8"/>
<evidence type="ECO:0000256" key="3">
    <source>
        <dbReference type="ARBA" id="ARBA00022692"/>
    </source>
</evidence>
<dbReference type="InterPro" id="IPR001123">
    <property type="entry name" value="LeuE-type"/>
</dbReference>
<keyword evidence="4 6" id="KW-1133">Transmembrane helix</keyword>
<dbReference type="GO" id="GO:0005886">
    <property type="term" value="C:plasma membrane"/>
    <property type="evidence" value="ECO:0007669"/>
    <property type="project" value="UniProtKB-SubCell"/>
</dbReference>
<keyword evidence="8" id="KW-1185">Reference proteome</keyword>
<evidence type="ECO:0000256" key="6">
    <source>
        <dbReference type="SAM" id="Phobius"/>
    </source>
</evidence>
<accession>A0AAP2RCQ8</accession>
<evidence type="ECO:0000256" key="2">
    <source>
        <dbReference type="ARBA" id="ARBA00022475"/>
    </source>
</evidence>
<comment type="subcellular location">
    <subcellularLocation>
        <location evidence="1">Cell membrane</location>
        <topology evidence="1">Multi-pass membrane protein</topology>
    </subcellularLocation>
</comment>
<feature type="transmembrane region" description="Helical" evidence="6">
    <location>
        <begin position="189"/>
        <end position="209"/>
    </location>
</feature>
<dbReference type="PANTHER" id="PTHR30086">
    <property type="entry name" value="ARGININE EXPORTER PROTEIN ARGO"/>
    <property type="match status" value="1"/>
</dbReference>
<feature type="transmembrane region" description="Helical" evidence="6">
    <location>
        <begin position="75"/>
        <end position="93"/>
    </location>
</feature>
<dbReference type="PANTHER" id="PTHR30086:SF20">
    <property type="entry name" value="ARGININE EXPORTER PROTEIN ARGO-RELATED"/>
    <property type="match status" value="1"/>
</dbReference>
<protein>
    <submittedName>
        <fullName evidence="7">Lysine transporter LysE</fullName>
    </submittedName>
</protein>
<sequence>MAMMFDLLVIGVLVGFFIAAPLGPISIICIRRTLAEGRLSGFAAGLGVATADTIYGCIAGFGITFISDLIVTGHSVLYLISAILLCYVGIRIFTSSPPDMEAEVKGKGLANAYLSTFLITIVNPVTIIAFLAVFAGMGIINSSMDHISTAMILAGIFIGSLSWWLILSLLVGYFRTRLDTGWLFKLNRLAGMIIIGFGIVAFISMFNIMPQLSNLI</sequence>
<keyword evidence="2" id="KW-1003">Cell membrane</keyword>
<gene>
    <name evidence="7" type="ORF">CUJ83_09035</name>
</gene>
<proteinExistence type="predicted"/>
<dbReference type="Proteomes" id="UP001320159">
    <property type="component" value="Unassembled WGS sequence"/>
</dbReference>